<reference evidence="8" key="1">
    <citation type="submission" date="2021-06" db="EMBL/GenBank/DDBJ databases">
        <title>Genome-based taxonomic framework of Microbacterium strains isolated from marine environment, the description of four new species and reclassification of four preexisting species.</title>
        <authorList>
            <person name="Lee S.D."/>
            <person name="Kim S.-M."/>
            <person name="Byeon Y.-S."/>
            <person name="Yang H.L."/>
            <person name="Kim I.S."/>
        </authorList>
    </citation>
    <scope>NUCLEOTIDE SEQUENCE</scope>
    <source>
        <strain evidence="8">KACC 20510</strain>
    </source>
</reference>
<keyword evidence="3" id="KW-0521">NADP</keyword>
<dbReference type="PANTHER" id="PTHR23429:SF0">
    <property type="entry name" value="GLUCOSE-6-PHOSPHATE 1-DEHYDROGENASE"/>
    <property type="match status" value="1"/>
</dbReference>
<dbReference type="InterPro" id="IPR036291">
    <property type="entry name" value="NAD(P)-bd_dom_sf"/>
</dbReference>
<accession>A0ABT8FTA9</accession>
<comment type="pathway">
    <text evidence="1">Carbohydrate degradation; pentose phosphate pathway; D-ribulose 5-phosphate from D-glucose 6-phosphate (oxidative stage): step 1/3.</text>
</comment>
<organism evidence="8 9">
    <name type="scientific">Microbacterium aurantiacum</name>
    <dbReference type="NCBI Taxonomy" id="162393"/>
    <lineage>
        <taxon>Bacteria</taxon>
        <taxon>Bacillati</taxon>
        <taxon>Actinomycetota</taxon>
        <taxon>Actinomycetes</taxon>
        <taxon>Micrococcales</taxon>
        <taxon>Microbacteriaceae</taxon>
        <taxon>Microbacterium</taxon>
    </lineage>
</organism>
<dbReference type="PRINTS" id="PR00079">
    <property type="entry name" value="G6PDHDRGNASE"/>
</dbReference>
<keyword evidence="2" id="KW-0313">Glucose metabolism</keyword>
<dbReference type="PANTHER" id="PTHR23429">
    <property type="entry name" value="GLUCOSE-6-PHOSPHATE 1-DEHYDROGENASE G6PD"/>
    <property type="match status" value="1"/>
</dbReference>
<evidence type="ECO:0000256" key="3">
    <source>
        <dbReference type="ARBA" id="ARBA00022857"/>
    </source>
</evidence>
<dbReference type="EMBL" id="JAHWXI010000009">
    <property type="protein sequence ID" value="MDN4464551.1"/>
    <property type="molecule type" value="Genomic_DNA"/>
</dbReference>
<evidence type="ECO:0000313" key="9">
    <source>
        <dbReference type="Proteomes" id="UP001172731"/>
    </source>
</evidence>
<dbReference type="PIRSF" id="PIRSF000110">
    <property type="entry name" value="G6PD"/>
    <property type="match status" value="1"/>
</dbReference>
<proteinExistence type="predicted"/>
<dbReference type="RefSeq" id="WP_301134022.1">
    <property type="nucleotide sequence ID" value="NZ_BAAAUQ010000014.1"/>
</dbReference>
<dbReference type="GO" id="GO:0004345">
    <property type="term" value="F:glucose-6-phosphate dehydrogenase activity"/>
    <property type="evidence" value="ECO:0007669"/>
    <property type="project" value="UniProtKB-EC"/>
</dbReference>
<keyword evidence="5" id="KW-0119">Carbohydrate metabolism</keyword>
<dbReference type="InterPro" id="IPR022674">
    <property type="entry name" value="G6P_DH_NAD-bd"/>
</dbReference>
<sequence length="454" mass="48845">MTPSTLIILGATGDLSSRLLLPALGQLLDDEPDRSLRLVGAGIDDVDSEAWRARVAEAFGPAASAHARAVAAEAEYVRIDITDADDLRMLFARTSGRRILYFAVAPAIAQAACEALTPDDIPAETILALEKPFGSDEEGARSLNATLAALVPENRIFRIDHFLGRSMVLNLLGVRFANRALEPVWHAEHVESVVIRYDESLGLEGRAGYYDKAGALADMIQSHLLQVLALVAMEPPATLHEADFRANTTAVLRATHVQGDDPGRASRRARYVAGEAGGERMPAYADEPGVDPARQTETLAEVTFEVRTERWAGVPFTLRSGKALGRPTREIVLTFRPVRHLPDGFSGSTAPSVLRFSLGPDAMSLELNVNGGESPFALERATMSTDLGTGALRAYTEVIGNILDGDAVLAVRGDAAEQCWRIVQPVIDAWRRDAVPLDEYPAGSSGPEAWPALP</sequence>
<evidence type="ECO:0000259" key="6">
    <source>
        <dbReference type="Pfam" id="PF00479"/>
    </source>
</evidence>
<dbReference type="Pfam" id="PF00479">
    <property type="entry name" value="G6PD_N"/>
    <property type="match status" value="1"/>
</dbReference>
<keyword evidence="4 8" id="KW-0560">Oxidoreductase</keyword>
<keyword evidence="9" id="KW-1185">Reference proteome</keyword>
<dbReference type="InterPro" id="IPR001282">
    <property type="entry name" value="G6P_DH"/>
</dbReference>
<feature type="domain" description="Glucose-6-phosphate dehydrogenase C-terminal" evidence="7">
    <location>
        <begin position="174"/>
        <end position="449"/>
    </location>
</feature>
<comment type="caution">
    <text evidence="8">The sequence shown here is derived from an EMBL/GenBank/DDBJ whole genome shotgun (WGS) entry which is preliminary data.</text>
</comment>
<dbReference type="Proteomes" id="UP001172731">
    <property type="component" value="Unassembled WGS sequence"/>
</dbReference>
<dbReference type="SUPFAM" id="SSF55347">
    <property type="entry name" value="Glyceraldehyde-3-phosphate dehydrogenase-like, C-terminal domain"/>
    <property type="match status" value="1"/>
</dbReference>
<dbReference type="Pfam" id="PF02781">
    <property type="entry name" value="G6PD_C"/>
    <property type="match status" value="1"/>
</dbReference>
<name>A0ABT8FTA9_9MICO</name>
<protein>
    <submittedName>
        <fullName evidence="8">Glucose-6-phosphate dehydrogenase</fullName>
        <ecNumber evidence="8">1.1.1.49</ecNumber>
    </submittedName>
</protein>
<evidence type="ECO:0000313" key="8">
    <source>
        <dbReference type="EMBL" id="MDN4464551.1"/>
    </source>
</evidence>
<evidence type="ECO:0000256" key="4">
    <source>
        <dbReference type="ARBA" id="ARBA00023002"/>
    </source>
</evidence>
<dbReference type="Gene3D" id="3.30.360.10">
    <property type="entry name" value="Dihydrodipicolinate Reductase, domain 2"/>
    <property type="match status" value="1"/>
</dbReference>
<evidence type="ECO:0000256" key="2">
    <source>
        <dbReference type="ARBA" id="ARBA00022526"/>
    </source>
</evidence>
<feature type="domain" description="Glucose-6-phosphate dehydrogenase NAD-binding" evidence="6">
    <location>
        <begin position="7"/>
        <end position="170"/>
    </location>
</feature>
<evidence type="ECO:0000259" key="7">
    <source>
        <dbReference type="Pfam" id="PF02781"/>
    </source>
</evidence>
<dbReference type="InterPro" id="IPR022675">
    <property type="entry name" value="G6P_DH_C"/>
</dbReference>
<evidence type="ECO:0000256" key="5">
    <source>
        <dbReference type="ARBA" id="ARBA00023277"/>
    </source>
</evidence>
<evidence type="ECO:0000256" key="1">
    <source>
        <dbReference type="ARBA" id="ARBA00004937"/>
    </source>
</evidence>
<dbReference type="SUPFAM" id="SSF51735">
    <property type="entry name" value="NAD(P)-binding Rossmann-fold domains"/>
    <property type="match status" value="1"/>
</dbReference>
<dbReference type="EC" id="1.1.1.49" evidence="8"/>
<dbReference type="Gene3D" id="3.40.50.720">
    <property type="entry name" value="NAD(P)-binding Rossmann-like Domain"/>
    <property type="match status" value="1"/>
</dbReference>
<dbReference type="NCBIfam" id="NF009492">
    <property type="entry name" value="PRK12853.1-3"/>
    <property type="match status" value="1"/>
</dbReference>
<gene>
    <name evidence="8" type="ORF">KZC48_09065</name>
</gene>